<dbReference type="HOGENOM" id="CLU_1599575_0_0_11"/>
<dbReference type="AlphaFoldDB" id="Z9JU60"/>
<protein>
    <recommendedName>
        <fullName evidence="3">VanZ-like domain-containing protein</fullName>
    </recommendedName>
</protein>
<dbReference type="Proteomes" id="UP000023067">
    <property type="component" value="Unassembled WGS sequence"/>
</dbReference>
<proteinExistence type="predicted"/>
<dbReference type="InterPro" id="IPR006976">
    <property type="entry name" value="VanZ-like"/>
</dbReference>
<reference evidence="4 5" key="1">
    <citation type="submission" date="2014-02" db="EMBL/GenBank/DDBJ databases">
        <title>Genome sequence of Brachybacterium phenoliresistens strain W13A50.</title>
        <authorList>
            <person name="Wang X."/>
        </authorList>
    </citation>
    <scope>NUCLEOTIDE SEQUENCE [LARGE SCALE GENOMIC DNA]</scope>
    <source>
        <strain evidence="4 5">W13A50</strain>
    </source>
</reference>
<organism evidence="4 5">
    <name type="scientific">Brachybacterium phenoliresistens</name>
    <dbReference type="NCBI Taxonomy" id="396014"/>
    <lineage>
        <taxon>Bacteria</taxon>
        <taxon>Bacillati</taxon>
        <taxon>Actinomycetota</taxon>
        <taxon>Actinomycetes</taxon>
        <taxon>Micrococcales</taxon>
        <taxon>Dermabacteraceae</taxon>
        <taxon>Brachybacterium</taxon>
    </lineage>
</organism>
<keyword evidence="2" id="KW-0472">Membrane</keyword>
<keyword evidence="2" id="KW-0812">Transmembrane</keyword>
<feature type="domain" description="VanZ-like" evidence="3">
    <location>
        <begin position="51"/>
        <end position="127"/>
    </location>
</feature>
<dbReference type="EMBL" id="JDYK01000006">
    <property type="protein sequence ID" value="EWS81739.1"/>
    <property type="molecule type" value="Genomic_DNA"/>
</dbReference>
<sequence length="166" mass="17101">MRRPVLLVVAASVLALYPIGAGALLLTADGWAVNRANVRIWYAVTSVTGGRSVITPEVFAVLANVALFVPLLAALAVLVPRWWWVLPASALSIGVELYQLGLGTRQADVLDVLANTAGAVLGVWLGRAIHRRVIGGAAPAPGGRTTPAASPRGSADAPAGAPDDRD</sequence>
<feature type="region of interest" description="Disordered" evidence="1">
    <location>
        <begin position="139"/>
        <end position="166"/>
    </location>
</feature>
<evidence type="ECO:0000313" key="4">
    <source>
        <dbReference type="EMBL" id="EWS81739.1"/>
    </source>
</evidence>
<keyword evidence="2" id="KW-1133">Transmembrane helix</keyword>
<feature type="transmembrane region" description="Helical" evidence="2">
    <location>
        <begin position="58"/>
        <end position="79"/>
    </location>
</feature>
<dbReference type="Pfam" id="PF04892">
    <property type="entry name" value="VanZ"/>
    <property type="match status" value="1"/>
</dbReference>
<dbReference type="STRING" id="396014.BF93_15315"/>
<gene>
    <name evidence="4" type="ORF">BF93_15315</name>
</gene>
<keyword evidence="5" id="KW-1185">Reference proteome</keyword>
<evidence type="ECO:0000256" key="1">
    <source>
        <dbReference type="SAM" id="MobiDB-lite"/>
    </source>
</evidence>
<accession>Z9JU60</accession>
<dbReference type="RefSeq" id="WP_038371622.1">
    <property type="nucleotide sequence ID" value="NZ_KK069991.1"/>
</dbReference>
<comment type="caution">
    <text evidence="4">The sequence shown here is derived from an EMBL/GenBank/DDBJ whole genome shotgun (WGS) entry which is preliminary data.</text>
</comment>
<dbReference type="eggNOG" id="ENOG5031E46">
    <property type="taxonomic scope" value="Bacteria"/>
</dbReference>
<evidence type="ECO:0000256" key="2">
    <source>
        <dbReference type="SAM" id="Phobius"/>
    </source>
</evidence>
<name>Z9JU60_9MICO</name>
<evidence type="ECO:0000313" key="5">
    <source>
        <dbReference type="Proteomes" id="UP000023067"/>
    </source>
</evidence>
<evidence type="ECO:0000259" key="3">
    <source>
        <dbReference type="Pfam" id="PF04892"/>
    </source>
</evidence>